<evidence type="ECO:0000256" key="1">
    <source>
        <dbReference type="SAM" id="Phobius"/>
    </source>
</evidence>
<dbReference type="AlphaFoldDB" id="A0A517T617"/>
<feature type="transmembrane region" description="Helical" evidence="1">
    <location>
        <begin position="80"/>
        <end position="104"/>
    </location>
</feature>
<feature type="transmembrane region" description="Helical" evidence="1">
    <location>
        <begin position="38"/>
        <end position="60"/>
    </location>
</feature>
<feature type="transmembrane region" description="Helical" evidence="1">
    <location>
        <begin position="6"/>
        <end position="26"/>
    </location>
</feature>
<organism evidence="2 3">
    <name type="scientific">Calycomorphotria hydatis</name>
    <dbReference type="NCBI Taxonomy" id="2528027"/>
    <lineage>
        <taxon>Bacteria</taxon>
        <taxon>Pseudomonadati</taxon>
        <taxon>Planctomycetota</taxon>
        <taxon>Planctomycetia</taxon>
        <taxon>Planctomycetales</taxon>
        <taxon>Planctomycetaceae</taxon>
        <taxon>Calycomorphotria</taxon>
    </lineage>
</organism>
<proteinExistence type="predicted"/>
<dbReference type="GO" id="GO:0016780">
    <property type="term" value="F:phosphotransferase activity, for other substituted phosphate groups"/>
    <property type="evidence" value="ECO:0007669"/>
    <property type="project" value="InterPro"/>
</dbReference>
<keyword evidence="1" id="KW-1133">Transmembrane helix</keyword>
<evidence type="ECO:0000313" key="3">
    <source>
        <dbReference type="Proteomes" id="UP000319976"/>
    </source>
</evidence>
<keyword evidence="2" id="KW-0808">Transferase</keyword>
<gene>
    <name evidence="2" type="ORF">V22_10440</name>
</gene>
<dbReference type="InterPro" id="IPR000462">
    <property type="entry name" value="CDP-OH_P_trans"/>
</dbReference>
<dbReference type="EMBL" id="CP036316">
    <property type="protein sequence ID" value="QDT63819.1"/>
    <property type="molecule type" value="Genomic_DNA"/>
</dbReference>
<feature type="transmembrane region" description="Helical" evidence="1">
    <location>
        <begin position="142"/>
        <end position="164"/>
    </location>
</feature>
<accession>A0A517T617</accession>
<dbReference type="Pfam" id="PF01066">
    <property type="entry name" value="CDP-OH_P_transf"/>
    <property type="match status" value="1"/>
</dbReference>
<keyword evidence="3" id="KW-1185">Reference proteome</keyword>
<keyword evidence="1" id="KW-0812">Transmembrane</keyword>
<protein>
    <submittedName>
        <fullName evidence="2">CDP-alcohol phosphatidyltransferase</fullName>
    </submittedName>
</protein>
<dbReference type="Proteomes" id="UP000319976">
    <property type="component" value="Chromosome"/>
</dbReference>
<dbReference type="RefSeq" id="WP_145260427.1">
    <property type="nucleotide sequence ID" value="NZ_CP036316.1"/>
</dbReference>
<name>A0A517T617_9PLAN</name>
<dbReference type="GO" id="GO:0016020">
    <property type="term" value="C:membrane"/>
    <property type="evidence" value="ECO:0007669"/>
    <property type="project" value="InterPro"/>
</dbReference>
<reference evidence="2 3" key="1">
    <citation type="submission" date="2019-02" db="EMBL/GenBank/DDBJ databases">
        <title>Deep-cultivation of Planctomycetes and their phenomic and genomic characterization uncovers novel biology.</title>
        <authorList>
            <person name="Wiegand S."/>
            <person name="Jogler M."/>
            <person name="Boedeker C."/>
            <person name="Pinto D."/>
            <person name="Vollmers J."/>
            <person name="Rivas-Marin E."/>
            <person name="Kohn T."/>
            <person name="Peeters S.H."/>
            <person name="Heuer A."/>
            <person name="Rast P."/>
            <person name="Oberbeckmann S."/>
            <person name="Bunk B."/>
            <person name="Jeske O."/>
            <person name="Meyerdierks A."/>
            <person name="Storesund J.E."/>
            <person name="Kallscheuer N."/>
            <person name="Luecker S."/>
            <person name="Lage O.M."/>
            <person name="Pohl T."/>
            <person name="Merkel B.J."/>
            <person name="Hornburger P."/>
            <person name="Mueller R.-W."/>
            <person name="Bruemmer F."/>
            <person name="Labrenz M."/>
            <person name="Spormann A.M."/>
            <person name="Op den Camp H."/>
            <person name="Overmann J."/>
            <person name="Amann R."/>
            <person name="Jetten M.S.M."/>
            <person name="Mascher T."/>
            <person name="Medema M.H."/>
            <person name="Devos D.P."/>
            <person name="Kaster A.-K."/>
            <person name="Ovreas L."/>
            <person name="Rohde M."/>
            <person name="Galperin M.Y."/>
            <person name="Jogler C."/>
        </authorList>
    </citation>
    <scope>NUCLEOTIDE SEQUENCE [LARGE SCALE GENOMIC DNA]</scope>
    <source>
        <strain evidence="2 3">V22</strain>
    </source>
</reference>
<dbReference type="GO" id="GO:0008654">
    <property type="term" value="P:phospholipid biosynthetic process"/>
    <property type="evidence" value="ECO:0007669"/>
    <property type="project" value="InterPro"/>
</dbReference>
<keyword evidence="1" id="KW-0472">Membrane</keyword>
<sequence length="237" mass="26649">MRRFPIIPTVLSLGNAICGITAIWLLCGPGFYRLDPQVILPLTSGIILLAAVFDALDGIVSRLMDQETNFGRFLDAGCDLISFAIAPAVICFSVIGVAAVRWWGWMPGDRVIVVAVITLYVMAAVIRLAIDVSREEDRNWFQGMPLPLAGLIVVGAAYLFAQYLDPTKVIQIPFLQTLAMGRDRWILYSLLGTLVISSLLMLLPIPFPHPFRWLHTRFRRPKYDDDYLPMEFFTDPF</sequence>
<evidence type="ECO:0000313" key="2">
    <source>
        <dbReference type="EMBL" id="QDT63819.1"/>
    </source>
</evidence>
<dbReference type="KEGG" id="chya:V22_10440"/>
<dbReference type="Gene3D" id="1.20.120.1760">
    <property type="match status" value="1"/>
</dbReference>
<feature type="transmembrane region" description="Helical" evidence="1">
    <location>
        <begin position="111"/>
        <end position="130"/>
    </location>
</feature>
<dbReference type="OrthoDB" id="9777147at2"/>
<feature type="transmembrane region" description="Helical" evidence="1">
    <location>
        <begin position="185"/>
        <end position="207"/>
    </location>
</feature>
<dbReference type="InterPro" id="IPR043130">
    <property type="entry name" value="CDP-OH_PTrfase_TM_dom"/>
</dbReference>